<keyword evidence="5" id="KW-1185">Reference proteome</keyword>
<evidence type="ECO:0000259" key="3">
    <source>
        <dbReference type="Pfam" id="PF20059"/>
    </source>
</evidence>
<reference evidence="5" key="1">
    <citation type="journal article" date="2019" name="Int. J. Syst. Evol. Microbiol.">
        <title>The Global Catalogue of Microorganisms (GCM) 10K type strain sequencing project: providing services to taxonomists for standard genome sequencing and annotation.</title>
        <authorList>
            <consortium name="The Broad Institute Genomics Platform"/>
            <consortium name="The Broad Institute Genome Sequencing Center for Infectious Disease"/>
            <person name="Wu L."/>
            <person name="Ma J."/>
        </authorList>
    </citation>
    <scope>NUCLEOTIDE SEQUENCE [LARGE SCALE GENOMIC DNA]</scope>
    <source>
        <strain evidence="5">JCM 17808</strain>
    </source>
</reference>
<sequence length="88" mass="9396">MGFGVGVFLILVGAILAFAVQDAWSVMDLTMVGYICIGVGILALILGFVTLASRRRRSEVTYRETPAPGPQAGPGGNVERTEHYRDGL</sequence>
<name>A0ABP8J328_9MICO</name>
<dbReference type="EMBL" id="BAABGL010000002">
    <property type="protein sequence ID" value="GAA4383751.1"/>
    <property type="molecule type" value="Genomic_DNA"/>
</dbReference>
<dbReference type="InterPro" id="IPR045597">
    <property type="entry name" value="DUF6458"/>
</dbReference>
<feature type="transmembrane region" description="Helical" evidence="2">
    <location>
        <begin position="29"/>
        <end position="53"/>
    </location>
</feature>
<evidence type="ECO:0000313" key="4">
    <source>
        <dbReference type="EMBL" id="GAA4383751.1"/>
    </source>
</evidence>
<evidence type="ECO:0000256" key="1">
    <source>
        <dbReference type="SAM" id="MobiDB-lite"/>
    </source>
</evidence>
<gene>
    <name evidence="4" type="ORF">GCM10023167_03600</name>
</gene>
<feature type="region of interest" description="Disordered" evidence="1">
    <location>
        <begin position="59"/>
        <end position="88"/>
    </location>
</feature>
<keyword evidence="2" id="KW-0812">Transmembrane</keyword>
<protein>
    <recommendedName>
        <fullName evidence="3">DUF6458 domain-containing protein</fullName>
    </recommendedName>
</protein>
<comment type="caution">
    <text evidence="4">The sequence shown here is derived from an EMBL/GenBank/DDBJ whole genome shotgun (WGS) entry which is preliminary data.</text>
</comment>
<organism evidence="4 5">
    <name type="scientific">Brevibacterium pityocampae</name>
    <dbReference type="NCBI Taxonomy" id="506594"/>
    <lineage>
        <taxon>Bacteria</taxon>
        <taxon>Bacillati</taxon>
        <taxon>Actinomycetota</taxon>
        <taxon>Actinomycetes</taxon>
        <taxon>Micrococcales</taxon>
        <taxon>Brevibacteriaceae</taxon>
        <taxon>Brevibacterium</taxon>
    </lineage>
</organism>
<dbReference type="Pfam" id="PF20059">
    <property type="entry name" value="DUF6458"/>
    <property type="match status" value="1"/>
</dbReference>
<dbReference type="RefSeq" id="WP_345029351.1">
    <property type="nucleotide sequence ID" value="NZ_BAABGL010000002.1"/>
</dbReference>
<feature type="compositionally biased region" description="Basic and acidic residues" evidence="1">
    <location>
        <begin position="79"/>
        <end position="88"/>
    </location>
</feature>
<proteinExistence type="predicted"/>
<evidence type="ECO:0000256" key="2">
    <source>
        <dbReference type="SAM" id="Phobius"/>
    </source>
</evidence>
<evidence type="ECO:0000313" key="5">
    <source>
        <dbReference type="Proteomes" id="UP001500642"/>
    </source>
</evidence>
<dbReference type="Proteomes" id="UP001500642">
    <property type="component" value="Unassembled WGS sequence"/>
</dbReference>
<accession>A0ABP8J328</accession>
<keyword evidence="2" id="KW-1133">Transmembrane helix</keyword>
<feature type="domain" description="DUF6458" evidence="3">
    <location>
        <begin position="1"/>
        <end position="60"/>
    </location>
</feature>
<keyword evidence="2" id="KW-0472">Membrane</keyword>